<sequence>MATATEEQATTSEEQPLSEKMQSSLSLEGVEPELAERFRLCRSVAEECVTDADLLALLRAKPNPVAYDGFEPSGRMHIAQGVLKAINVNKLTQAGCTFKFWVADWFAQLNNKMGGDLKKIQAVGH</sequence>
<evidence type="ECO:0000256" key="4">
    <source>
        <dbReference type="ARBA" id="ARBA00022840"/>
    </source>
</evidence>
<keyword evidence="2 9" id="KW-0436">Ligase</keyword>
<dbReference type="GO" id="GO:0005524">
    <property type="term" value="F:ATP binding"/>
    <property type="evidence" value="ECO:0007669"/>
    <property type="project" value="UniProtKB-KW"/>
</dbReference>
<name>A0A0D2L3G0_9CHLO</name>
<dbReference type="InterPro" id="IPR014729">
    <property type="entry name" value="Rossmann-like_a/b/a_fold"/>
</dbReference>
<feature type="region of interest" description="Disordered" evidence="10">
    <location>
        <begin position="1"/>
        <end position="26"/>
    </location>
</feature>
<dbReference type="Pfam" id="PF00579">
    <property type="entry name" value="tRNA-synt_1b"/>
    <property type="match status" value="1"/>
</dbReference>
<dbReference type="GO" id="GO:0006437">
    <property type="term" value="P:tyrosyl-tRNA aminoacylation"/>
    <property type="evidence" value="ECO:0007669"/>
    <property type="project" value="TreeGrafter"/>
</dbReference>
<evidence type="ECO:0000256" key="2">
    <source>
        <dbReference type="ARBA" id="ARBA00022598"/>
    </source>
</evidence>
<comment type="similarity">
    <text evidence="9">Belongs to the class-I aminoacyl-tRNA synthetase family.</text>
</comment>
<keyword evidence="3 9" id="KW-0547">Nucleotide-binding</keyword>
<dbReference type="PANTHER" id="PTHR46264">
    <property type="entry name" value="TYROSINE-TRNA LIGASE"/>
    <property type="match status" value="1"/>
</dbReference>
<dbReference type="GO" id="GO:0005737">
    <property type="term" value="C:cytoplasm"/>
    <property type="evidence" value="ECO:0007669"/>
    <property type="project" value="TreeGrafter"/>
</dbReference>
<feature type="compositionally biased region" description="Low complexity" evidence="10">
    <location>
        <begin position="1"/>
        <end position="15"/>
    </location>
</feature>
<dbReference type="Gene3D" id="3.40.50.620">
    <property type="entry name" value="HUPs"/>
    <property type="match status" value="1"/>
</dbReference>
<keyword evidence="5 9" id="KW-0648">Protein biosynthesis</keyword>
<organism evidence="11 12">
    <name type="scientific">Monoraphidium neglectum</name>
    <dbReference type="NCBI Taxonomy" id="145388"/>
    <lineage>
        <taxon>Eukaryota</taxon>
        <taxon>Viridiplantae</taxon>
        <taxon>Chlorophyta</taxon>
        <taxon>core chlorophytes</taxon>
        <taxon>Chlorophyceae</taxon>
        <taxon>CS clade</taxon>
        <taxon>Sphaeropleales</taxon>
        <taxon>Selenastraceae</taxon>
        <taxon>Monoraphidium</taxon>
    </lineage>
</organism>
<proteinExistence type="inferred from homology"/>
<dbReference type="EMBL" id="KK101212">
    <property type="protein sequence ID" value="KIZ01739.1"/>
    <property type="molecule type" value="Genomic_DNA"/>
</dbReference>
<dbReference type="AlphaFoldDB" id="A0A0D2L3G0"/>
<dbReference type="InterPro" id="IPR050489">
    <property type="entry name" value="Tyr-tRNA_synthase"/>
</dbReference>
<protein>
    <recommendedName>
        <fullName evidence="1">tyrosine--tRNA ligase</fullName>
        <ecNumber evidence="1">6.1.1.1</ecNumber>
    </recommendedName>
    <alternativeName>
        <fullName evidence="7">Tyrosyl-tRNA synthetase</fullName>
    </alternativeName>
</protein>
<dbReference type="PANTHER" id="PTHR46264:SF4">
    <property type="entry name" value="TYROSINE--TRNA LIGASE, CYTOPLASMIC"/>
    <property type="match status" value="1"/>
</dbReference>
<evidence type="ECO:0000256" key="7">
    <source>
        <dbReference type="ARBA" id="ARBA00033323"/>
    </source>
</evidence>
<reference evidence="11 12" key="1">
    <citation type="journal article" date="2013" name="BMC Genomics">
        <title>Reconstruction of the lipid metabolism for the microalga Monoraphidium neglectum from its genome sequence reveals characteristics suitable for biofuel production.</title>
        <authorList>
            <person name="Bogen C."/>
            <person name="Al-Dilaimi A."/>
            <person name="Albersmeier A."/>
            <person name="Wichmann J."/>
            <person name="Grundmann M."/>
            <person name="Rupp O."/>
            <person name="Lauersen K.J."/>
            <person name="Blifernez-Klassen O."/>
            <person name="Kalinowski J."/>
            <person name="Goesmann A."/>
            <person name="Mussgnug J.H."/>
            <person name="Kruse O."/>
        </authorList>
    </citation>
    <scope>NUCLEOTIDE SEQUENCE [LARGE SCALE GENOMIC DNA]</scope>
    <source>
        <strain evidence="11 12">SAG 48.87</strain>
    </source>
</reference>
<dbReference type="KEGG" id="mng:MNEG_6220"/>
<dbReference type="RefSeq" id="XP_013900758.1">
    <property type="nucleotide sequence ID" value="XM_014045304.1"/>
</dbReference>
<evidence type="ECO:0000313" key="12">
    <source>
        <dbReference type="Proteomes" id="UP000054498"/>
    </source>
</evidence>
<evidence type="ECO:0000256" key="9">
    <source>
        <dbReference type="RuleBase" id="RU363036"/>
    </source>
</evidence>
<dbReference type="EC" id="6.1.1.1" evidence="1"/>
<evidence type="ECO:0000256" key="10">
    <source>
        <dbReference type="SAM" id="MobiDB-lite"/>
    </source>
</evidence>
<evidence type="ECO:0000313" key="11">
    <source>
        <dbReference type="EMBL" id="KIZ01739.1"/>
    </source>
</evidence>
<evidence type="ECO:0000256" key="3">
    <source>
        <dbReference type="ARBA" id="ARBA00022741"/>
    </source>
</evidence>
<evidence type="ECO:0000256" key="1">
    <source>
        <dbReference type="ARBA" id="ARBA00013160"/>
    </source>
</evidence>
<comment type="catalytic activity">
    <reaction evidence="8">
        <text>tRNA(Tyr) + L-tyrosine + ATP = L-tyrosyl-tRNA(Tyr) + AMP + diphosphate + H(+)</text>
        <dbReference type="Rhea" id="RHEA:10220"/>
        <dbReference type="Rhea" id="RHEA-COMP:9706"/>
        <dbReference type="Rhea" id="RHEA-COMP:9707"/>
        <dbReference type="ChEBI" id="CHEBI:15378"/>
        <dbReference type="ChEBI" id="CHEBI:30616"/>
        <dbReference type="ChEBI" id="CHEBI:33019"/>
        <dbReference type="ChEBI" id="CHEBI:58315"/>
        <dbReference type="ChEBI" id="CHEBI:78442"/>
        <dbReference type="ChEBI" id="CHEBI:78536"/>
        <dbReference type="ChEBI" id="CHEBI:456215"/>
        <dbReference type="EC" id="6.1.1.1"/>
    </reaction>
</comment>
<accession>A0A0D2L3G0</accession>
<dbReference type="Proteomes" id="UP000054498">
    <property type="component" value="Unassembled WGS sequence"/>
</dbReference>
<dbReference type="InterPro" id="IPR002305">
    <property type="entry name" value="aa-tRNA-synth_Ic"/>
</dbReference>
<gene>
    <name evidence="11" type="ORF">MNEG_6220</name>
</gene>
<evidence type="ECO:0000256" key="5">
    <source>
        <dbReference type="ARBA" id="ARBA00022917"/>
    </source>
</evidence>
<keyword evidence="12" id="KW-1185">Reference proteome</keyword>
<keyword evidence="4 9" id="KW-0067">ATP-binding</keyword>
<dbReference type="GeneID" id="25739096"/>
<keyword evidence="6 9" id="KW-0030">Aminoacyl-tRNA synthetase</keyword>
<dbReference type="GO" id="GO:0004831">
    <property type="term" value="F:tyrosine-tRNA ligase activity"/>
    <property type="evidence" value="ECO:0007669"/>
    <property type="project" value="UniProtKB-EC"/>
</dbReference>
<dbReference type="SUPFAM" id="SSF52374">
    <property type="entry name" value="Nucleotidylyl transferase"/>
    <property type="match status" value="1"/>
</dbReference>
<evidence type="ECO:0000256" key="6">
    <source>
        <dbReference type="ARBA" id="ARBA00023146"/>
    </source>
</evidence>
<evidence type="ECO:0000256" key="8">
    <source>
        <dbReference type="ARBA" id="ARBA00048248"/>
    </source>
</evidence>
<dbReference type="STRING" id="145388.A0A0D2L3G0"/>
<dbReference type="OrthoDB" id="1723402at2759"/>